<feature type="transmembrane region" description="Helical" evidence="6">
    <location>
        <begin position="410"/>
        <end position="433"/>
    </location>
</feature>
<feature type="region of interest" description="Disordered" evidence="5">
    <location>
        <begin position="1"/>
        <end position="70"/>
    </location>
</feature>
<evidence type="ECO:0000313" key="8">
    <source>
        <dbReference type="EMBL" id="CAG8974783.1"/>
    </source>
</evidence>
<dbReference type="PANTHER" id="PTHR23507">
    <property type="entry name" value="ZGC:174356"/>
    <property type="match status" value="1"/>
</dbReference>
<feature type="transmembrane region" description="Helical" evidence="6">
    <location>
        <begin position="193"/>
        <end position="214"/>
    </location>
</feature>
<feature type="compositionally biased region" description="Acidic residues" evidence="5">
    <location>
        <begin position="54"/>
        <end position="66"/>
    </location>
</feature>
<organism evidence="8 9">
    <name type="scientific">Hymenoscyphus albidus</name>
    <dbReference type="NCBI Taxonomy" id="595503"/>
    <lineage>
        <taxon>Eukaryota</taxon>
        <taxon>Fungi</taxon>
        <taxon>Dikarya</taxon>
        <taxon>Ascomycota</taxon>
        <taxon>Pezizomycotina</taxon>
        <taxon>Leotiomycetes</taxon>
        <taxon>Helotiales</taxon>
        <taxon>Helotiaceae</taxon>
        <taxon>Hymenoscyphus</taxon>
    </lineage>
</organism>
<dbReference type="Gene3D" id="1.20.1250.20">
    <property type="entry name" value="MFS general substrate transporter like domains"/>
    <property type="match status" value="1"/>
</dbReference>
<dbReference type="AlphaFoldDB" id="A0A9N9LIV6"/>
<comment type="caution">
    <text evidence="8">The sequence shown here is derived from an EMBL/GenBank/DDBJ whole genome shotgun (WGS) entry which is preliminary data.</text>
</comment>
<dbReference type="InterPro" id="IPR011701">
    <property type="entry name" value="MFS"/>
</dbReference>
<feature type="transmembrane region" description="Helical" evidence="6">
    <location>
        <begin position="220"/>
        <end position="248"/>
    </location>
</feature>
<feature type="transmembrane region" description="Helical" evidence="6">
    <location>
        <begin position="520"/>
        <end position="544"/>
    </location>
</feature>
<feature type="transmembrane region" description="Helical" evidence="6">
    <location>
        <begin position="162"/>
        <end position="181"/>
    </location>
</feature>
<dbReference type="EMBL" id="CAJVRM010000116">
    <property type="protein sequence ID" value="CAG8974783.1"/>
    <property type="molecule type" value="Genomic_DNA"/>
</dbReference>
<evidence type="ECO:0000256" key="5">
    <source>
        <dbReference type="SAM" id="MobiDB-lite"/>
    </source>
</evidence>
<dbReference type="PANTHER" id="PTHR23507:SF40">
    <property type="entry name" value="TETRACYCLINE-EFFLUX TRANSPORTER"/>
    <property type="match status" value="1"/>
</dbReference>
<feature type="transmembrane region" description="Helical" evidence="6">
    <location>
        <begin position="550"/>
        <end position="572"/>
    </location>
</feature>
<feature type="transmembrane region" description="Helical" evidence="6">
    <location>
        <begin position="288"/>
        <end position="310"/>
    </location>
</feature>
<evidence type="ECO:0000256" key="4">
    <source>
        <dbReference type="ARBA" id="ARBA00023136"/>
    </source>
</evidence>
<name>A0A9N9LIV6_9HELO</name>
<protein>
    <recommendedName>
        <fullName evidence="7">Major facilitator superfamily (MFS) profile domain-containing protein</fullName>
    </recommendedName>
</protein>
<proteinExistence type="predicted"/>
<evidence type="ECO:0000256" key="6">
    <source>
        <dbReference type="SAM" id="Phobius"/>
    </source>
</evidence>
<dbReference type="SUPFAM" id="SSF103473">
    <property type="entry name" value="MFS general substrate transporter"/>
    <property type="match status" value="1"/>
</dbReference>
<keyword evidence="3 6" id="KW-1133">Transmembrane helix</keyword>
<reference evidence="8" key="1">
    <citation type="submission" date="2021-07" db="EMBL/GenBank/DDBJ databases">
        <authorList>
            <person name="Durling M."/>
        </authorList>
    </citation>
    <scope>NUCLEOTIDE SEQUENCE</scope>
</reference>
<feature type="transmembrane region" description="Helical" evidence="6">
    <location>
        <begin position="371"/>
        <end position="398"/>
    </location>
</feature>
<evidence type="ECO:0000313" key="9">
    <source>
        <dbReference type="Proteomes" id="UP000701801"/>
    </source>
</evidence>
<dbReference type="InterPro" id="IPR036259">
    <property type="entry name" value="MFS_trans_sf"/>
</dbReference>
<feature type="transmembrane region" description="Helical" evidence="6">
    <location>
        <begin position="260"/>
        <end position="282"/>
    </location>
</feature>
<keyword evidence="2 6" id="KW-0812">Transmembrane</keyword>
<dbReference type="GO" id="GO:0016020">
    <property type="term" value="C:membrane"/>
    <property type="evidence" value="ECO:0007669"/>
    <property type="project" value="UniProtKB-SubCell"/>
</dbReference>
<dbReference type="Proteomes" id="UP000701801">
    <property type="component" value="Unassembled WGS sequence"/>
</dbReference>
<comment type="subcellular location">
    <subcellularLocation>
        <location evidence="1">Membrane</location>
        <topology evidence="1">Multi-pass membrane protein</topology>
    </subcellularLocation>
</comment>
<evidence type="ECO:0000256" key="2">
    <source>
        <dbReference type="ARBA" id="ARBA00022692"/>
    </source>
</evidence>
<feature type="transmembrane region" description="Helical" evidence="6">
    <location>
        <begin position="91"/>
        <end position="110"/>
    </location>
</feature>
<evidence type="ECO:0000256" key="1">
    <source>
        <dbReference type="ARBA" id="ARBA00004141"/>
    </source>
</evidence>
<dbReference type="Pfam" id="PF07690">
    <property type="entry name" value="MFS_1"/>
    <property type="match status" value="1"/>
</dbReference>
<keyword evidence="9" id="KW-1185">Reference proteome</keyword>
<gene>
    <name evidence="8" type="ORF">HYALB_00000395</name>
</gene>
<dbReference type="PROSITE" id="PS50850">
    <property type="entry name" value="MFS"/>
    <property type="match status" value="1"/>
</dbReference>
<feature type="domain" description="Major facilitator superfamily (MFS) profile" evidence="7">
    <location>
        <begin position="90"/>
        <end position="577"/>
    </location>
</feature>
<dbReference type="GO" id="GO:0022857">
    <property type="term" value="F:transmembrane transporter activity"/>
    <property type="evidence" value="ECO:0007669"/>
    <property type="project" value="InterPro"/>
</dbReference>
<sequence length="609" mass="67068">MAREHENLPAYADSTGGDSWGAQDSLRRSLRKGKGISTEVSPLLSSGSGRSDSDSDNDNEGDEELEGNTRVLEWEGQADFDGVPWWRKPSVYWLIPTFFLYAIAFGGILVPKMNLTLSLICREYFEERSSLDPKFISAPIILGADNEQCRQNDEIQALVTKFQTLLTVTIGLLSAVMSPRLGALSDRYGRTRLLVISSMGGFVSELVTVLAASYPQTVNYRWFLAGGIFEGLCGSFTAGFALTHAYAADCTAPPKRAITFGYFHACLFSGIALGPLVVAIILKNGGSLLTIFYIALGIHVFFILAILLIVPESLTKKRQMLAREKFAIEVSGLHHNERSWRTVMRNANIFEPLKILWPTGPGSSRRLRMNLLMLASVDTIIFGVAMGAMNVIVFYSGFRFNWKIEDTSAFISATNVVRVTALVIILPLMNYLFRTRRANKQRRQSGFSTPEPNSGSDMLDLSIIRFAIFLEVVGYSLYATATSGAMFFSAGVFASLGGVGSPTLQSAITKHVPHNKVGQLLGATGLLHALARVLGPITFGFIYWSTVGTVPQTVFVVLASCFGIAFLISWLIRPHIYLEETDIVIQRNERRSSVMSDPDILVDEEILPF</sequence>
<evidence type="ECO:0000256" key="3">
    <source>
        <dbReference type="ARBA" id="ARBA00022989"/>
    </source>
</evidence>
<dbReference type="InterPro" id="IPR020846">
    <property type="entry name" value="MFS_dom"/>
</dbReference>
<dbReference type="OrthoDB" id="3026777at2759"/>
<accession>A0A9N9LIV6</accession>
<evidence type="ECO:0000259" key="7">
    <source>
        <dbReference type="PROSITE" id="PS50850"/>
    </source>
</evidence>
<keyword evidence="4 6" id="KW-0472">Membrane</keyword>